<keyword evidence="10" id="KW-1185">Reference proteome</keyword>
<dbReference type="EMBL" id="AUSU01010067">
    <property type="protein sequence ID" value="EPS57590.1"/>
    <property type="molecule type" value="Genomic_DNA"/>
</dbReference>
<keyword evidence="6" id="KW-0472">Membrane</keyword>
<reference evidence="9 10" key="1">
    <citation type="journal article" date="2013" name="BMC Genomics">
        <title>The miniature genome of a carnivorous plant Genlisea aurea contains a low number of genes and short non-coding sequences.</title>
        <authorList>
            <person name="Leushkin E.V."/>
            <person name="Sutormin R.A."/>
            <person name="Nabieva E.R."/>
            <person name="Penin A.A."/>
            <person name="Kondrashov A.S."/>
            <person name="Logacheva M.D."/>
        </authorList>
    </citation>
    <scope>NUCLEOTIDE SEQUENCE [LARGE SCALE GENOMIC DNA]</scope>
</reference>
<dbReference type="OrthoDB" id="10259977at2759"/>
<dbReference type="InterPro" id="IPR056508">
    <property type="entry name" value="HPAT-like"/>
</dbReference>
<dbReference type="AlphaFoldDB" id="S8BSM9"/>
<evidence type="ECO:0000259" key="8">
    <source>
        <dbReference type="Pfam" id="PF23452"/>
    </source>
</evidence>
<name>S8BSM9_9LAMI</name>
<evidence type="ECO:0000256" key="6">
    <source>
        <dbReference type="ARBA" id="ARBA00023136"/>
    </source>
</evidence>
<keyword evidence="3" id="KW-0808">Transferase</keyword>
<evidence type="ECO:0000256" key="5">
    <source>
        <dbReference type="ARBA" id="ARBA00022989"/>
    </source>
</evidence>
<keyword evidence="2" id="KW-0328">Glycosyltransferase</keyword>
<protein>
    <recommendedName>
        <fullName evidence="8">Hydroxyproline O-arabinosyltransferase-like domain-containing protein</fullName>
    </recommendedName>
</protein>
<evidence type="ECO:0000256" key="7">
    <source>
        <dbReference type="SAM" id="SignalP"/>
    </source>
</evidence>
<accession>S8BSM9</accession>
<feature type="non-terminal residue" evidence="9">
    <location>
        <position position="255"/>
    </location>
</feature>
<organism evidence="9 10">
    <name type="scientific">Genlisea aurea</name>
    <dbReference type="NCBI Taxonomy" id="192259"/>
    <lineage>
        <taxon>Eukaryota</taxon>
        <taxon>Viridiplantae</taxon>
        <taxon>Streptophyta</taxon>
        <taxon>Embryophyta</taxon>
        <taxon>Tracheophyta</taxon>
        <taxon>Spermatophyta</taxon>
        <taxon>Magnoliopsida</taxon>
        <taxon>eudicotyledons</taxon>
        <taxon>Gunneridae</taxon>
        <taxon>Pentapetalae</taxon>
        <taxon>asterids</taxon>
        <taxon>lamiids</taxon>
        <taxon>Lamiales</taxon>
        <taxon>Lentibulariaceae</taxon>
        <taxon>Genlisea</taxon>
    </lineage>
</organism>
<keyword evidence="7" id="KW-0732">Signal</keyword>
<evidence type="ECO:0000256" key="1">
    <source>
        <dbReference type="ARBA" id="ARBA00004167"/>
    </source>
</evidence>
<keyword evidence="5" id="KW-1133">Transmembrane helix</keyword>
<feature type="signal peptide" evidence="7">
    <location>
        <begin position="1"/>
        <end position="17"/>
    </location>
</feature>
<sequence>MAWANFFFLLLIASSVALITYNTIFSANASLRQDFPGPSLTNSGRFDPVIRMPTNSPSAKKKRLFHTVLTASDAIYNAWQSRVMYYWYKKHKDDPDSEMGGFTRILHSGAPDRFMDEIPTFVAQPLSEDAHKGFIVLCRSWGIVQWLQQVEIEEDYILMAEPDHLIVRPIPNLSKNGFAAAYSFFYIAPTQFETILRKYYPLSKGRISDIDPIGNSPVIIHKFDLKKVAPTWMKVSLQMKQDPEADKAFGWVLDM</sequence>
<comment type="caution">
    <text evidence="9">The sequence shown here is derived from an EMBL/GenBank/DDBJ whole genome shotgun (WGS) entry which is preliminary data.</text>
</comment>
<dbReference type="PANTHER" id="PTHR31485:SF4">
    <property type="entry name" value="HYDROXYPROLINE O-ARABINOSYLTRANSFERASE RDN1"/>
    <property type="match status" value="1"/>
</dbReference>
<dbReference type="Pfam" id="PF23452">
    <property type="entry name" value="HPAT"/>
    <property type="match status" value="1"/>
</dbReference>
<dbReference type="InterPro" id="IPR044845">
    <property type="entry name" value="HPAT/SRGT1-like"/>
</dbReference>
<dbReference type="GO" id="GO:0016020">
    <property type="term" value="C:membrane"/>
    <property type="evidence" value="ECO:0007669"/>
    <property type="project" value="UniProtKB-SubCell"/>
</dbReference>
<evidence type="ECO:0000256" key="2">
    <source>
        <dbReference type="ARBA" id="ARBA00022676"/>
    </source>
</evidence>
<evidence type="ECO:0000256" key="4">
    <source>
        <dbReference type="ARBA" id="ARBA00022692"/>
    </source>
</evidence>
<comment type="subcellular location">
    <subcellularLocation>
        <location evidence="1">Membrane</location>
        <topology evidence="1">Single-pass membrane protein</topology>
    </subcellularLocation>
</comment>
<evidence type="ECO:0000313" key="10">
    <source>
        <dbReference type="Proteomes" id="UP000015453"/>
    </source>
</evidence>
<gene>
    <name evidence="9" type="ORF">M569_17227</name>
</gene>
<evidence type="ECO:0000256" key="3">
    <source>
        <dbReference type="ARBA" id="ARBA00022679"/>
    </source>
</evidence>
<proteinExistence type="predicted"/>
<dbReference type="PANTHER" id="PTHR31485">
    <property type="entry name" value="PEPTIDYL SERINE ALPHA-GALACTOSYLTRANSFERASE"/>
    <property type="match status" value="1"/>
</dbReference>
<feature type="chain" id="PRO_5004561341" description="Hydroxyproline O-arabinosyltransferase-like domain-containing protein" evidence="7">
    <location>
        <begin position="18"/>
        <end position="255"/>
    </location>
</feature>
<feature type="domain" description="Hydroxyproline O-arabinosyltransferase-like" evidence="8">
    <location>
        <begin position="65"/>
        <end position="255"/>
    </location>
</feature>
<keyword evidence="4" id="KW-0812">Transmembrane</keyword>
<dbReference type="Proteomes" id="UP000015453">
    <property type="component" value="Unassembled WGS sequence"/>
</dbReference>
<evidence type="ECO:0000313" key="9">
    <source>
        <dbReference type="EMBL" id="EPS57590.1"/>
    </source>
</evidence>
<dbReference type="GO" id="GO:0016757">
    <property type="term" value="F:glycosyltransferase activity"/>
    <property type="evidence" value="ECO:0007669"/>
    <property type="project" value="UniProtKB-KW"/>
</dbReference>